<dbReference type="Proteomes" id="UP000555728">
    <property type="component" value="Unassembled WGS sequence"/>
</dbReference>
<evidence type="ECO:0008006" key="4">
    <source>
        <dbReference type="Google" id="ProtNLM"/>
    </source>
</evidence>
<name>A0A7W6S323_9PROT</name>
<feature type="region of interest" description="Disordered" evidence="1">
    <location>
        <begin position="56"/>
        <end position="78"/>
    </location>
</feature>
<dbReference type="EMBL" id="JACIGI010000078">
    <property type="protein sequence ID" value="MBB4287976.1"/>
    <property type="molecule type" value="Genomic_DNA"/>
</dbReference>
<organism evidence="2 3">
    <name type="scientific">Roseospira goensis</name>
    <dbReference type="NCBI Taxonomy" id="391922"/>
    <lineage>
        <taxon>Bacteria</taxon>
        <taxon>Pseudomonadati</taxon>
        <taxon>Pseudomonadota</taxon>
        <taxon>Alphaproteobacteria</taxon>
        <taxon>Rhodospirillales</taxon>
        <taxon>Rhodospirillaceae</taxon>
        <taxon>Roseospira</taxon>
    </lineage>
</organism>
<comment type="caution">
    <text evidence="2">The sequence shown here is derived from an EMBL/GenBank/DDBJ whole genome shotgun (WGS) entry which is preliminary data.</text>
</comment>
<proteinExistence type="predicted"/>
<sequence>MTRWHAIETAPTEWGERFLVWGPGWTSVLVGWRNDDDRVWAIDDFNEPVFPADNDYPATHWAELPDPPRAAARRTRRP</sequence>
<evidence type="ECO:0000256" key="1">
    <source>
        <dbReference type="SAM" id="MobiDB-lite"/>
    </source>
</evidence>
<accession>A0A7W6S323</accession>
<keyword evidence="3" id="KW-1185">Reference proteome</keyword>
<dbReference type="RefSeq" id="WP_184438250.1">
    <property type="nucleotide sequence ID" value="NZ_JACIGI010000078.1"/>
</dbReference>
<evidence type="ECO:0000313" key="3">
    <source>
        <dbReference type="Proteomes" id="UP000555728"/>
    </source>
</evidence>
<reference evidence="2 3" key="1">
    <citation type="submission" date="2020-08" db="EMBL/GenBank/DDBJ databases">
        <title>Genome sequencing of Purple Non-Sulfur Bacteria from various extreme environments.</title>
        <authorList>
            <person name="Mayer M."/>
        </authorList>
    </citation>
    <scope>NUCLEOTIDE SEQUENCE [LARGE SCALE GENOMIC DNA]</scope>
    <source>
        <strain evidence="2 3">JA135</strain>
    </source>
</reference>
<gene>
    <name evidence="2" type="ORF">GGD88_003744</name>
</gene>
<evidence type="ECO:0000313" key="2">
    <source>
        <dbReference type="EMBL" id="MBB4287976.1"/>
    </source>
</evidence>
<dbReference type="AlphaFoldDB" id="A0A7W6S323"/>
<protein>
    <recommendedName>
        <fullName evidence="4">DUF551 domain-containing protein</fullName>
    </recommendedName>
</protein>